<protein>
    <submittedName>
        <fullName evidence="2">(northern house mosquito) hypothetical protein</fullName>
    </submittedName>
</protein>
<reference evidence="2" key="1">
    <citation type="submission" date="2021-05" db="EMBL/GenBank/DDBJ databases">
        <authorList>
            <person name="Alioto T."/>
            <person name="Alioto T."/>
            <person name="Gomez Garrido J."/>
        </authorList>
    </citation>
    <scope>NUCLEOTIDE SEQUENCE</scope>
</reference>
<feature type="region of interest" description="Disordered" evidence="1">
    <location>
        <begin position="48"/>
        <end position="70"/>
    </location>
</feature>
<dbReference type="AlphaFoldDB" id="A0A8D8JEY4"/>
<name>A0A8D8JEY4_CULPI</name>
<evidence type="ECO:0000256" key="1">
    <source>
        <dbReference type="SAM" id="MobiDB-lite"/>
    </source>
</evidence>
<proteinExistence type="predicted"/>
<dbReference type="EMBL" id="HBUE01281300">
    <property type="protein sequence ID" value="CAG6569207.1"/>
    <property type="molecule type" value="Transcribed_RNA"/>
</dbReference>
<sequence length="197" mass="18998">MASCRSSGFCGAPPEISSSLLFSKLSKSTSRPPVSGGCVPASVTDVEQSRSGGLKPSVSRFCSSSKSDSGACLGGSSDFSGAGSGCSCEFCSYSSMGVSEMGDVDSSGMCSRGSSGFAGATSGSSGWSCSAPFVSSGVESTSSLPSSAGAGSTGDGSALSCGFCSSTDSCSSWFSSGDFSSSSGSSVFCSSGNFGSS</sequence>
<feature type="region of interest" description="Disordered" evidence="1">
    <location>
        <begin position="163"/>
        <end position="197"/>
    </location>
</feature>
<dbReference type="EMBL" id="HBUE01175769">
    <property type="protein sequence ID" value="CAG6517680.1"/>
    <property type="molecule type" value="Transcribed_RNA"/>
</dbReference>
<evidence type="ECO:0000313" key="2">
    <source>
        <dbReference type="EMBL" id="CAG6569207.1"/>
    </source>
</evidence>
<accession>A0A8D8JEY4</accession>
<organism evidence="2">
    <name type="scientific">Culex pipiens</name>
    <name type="common">House mosquito</name>
    <dbReference type="NCBI Taxonomy" id="7175"/>
    <lineage>
        <taxon>Eukaryota</taxon>
        <taxon>Metazoa</taxon>
        <taxon>Ecdysozoa</taxon>
        <taxon>Arthropoda</taxon>
        <taxon>Hexapoda</taxon>
        <taxon>Insecta</taxon>
        <taxon>Pterygota</taxon>
        <taxon>Neoptera</taxon>
        <taxon>Endopterygota</taxon>
        <taxon>Diptera</taxon>
        <taxon>Nematocera</taxon>
        <taxon>Culicoidea</taxon>
        <taxon>Culicidae</taxon>
        <taxon>Culicinae</taxon>
        <taxon>Culicini</taxon>
        <taxon>Culex</taxon>
        <taxon>Culex</taxon>
    </lineage>
</organism>